<feature type="region of interest" description="Disordered" evidence="3">
    <location>
        <begin position="119"/>
        <end position="139"/>
    </location>
</feature>
<protein>
    <submittedName>
        <fullName evidence="5">High mobility group superfamily</fullName>
    </submittedName>
</protein>
<dbReference type="SMART" id="SM00398">
    <property type="entry name" value="HMG"/>
    <property type="match status" value="1"/>
</dbReference>
<dbReference type="Pfam" id="PF00505">
    <property type="entry name" value="HMG_box"/>
    <property type="match status" value="1"/>
</dbReference>
<accession>A0A9W9FVE8</accession>
<proteinExistence type="predicted"/>
<dbReference type="GO" id="GO:0005634">
    <property type="term" value="C:nucleus"/>
    <property type="evidence" value="ECO:0007669"/>
    <property type="project" value="UniProtKB-UniRule"/>
</dbReference>
<evidence type="ECO:0000259" key="4">
    <source>
        <dbReference type="PROSITE" id="PS50118"/>
    </source>
</evidence>
<feature type="compositionally biased region" description="Basic residues" evidence="3">
    <location>
        <begin position="256"/>
        <end position="266"/>
    </location>
</feature>
<dbReference type="PANTHER" id="PTHR48112:SF5">
    <property type="entry name" value="BOX PROTEIN, PUTATIVE (AFU_ORTHOLOGUE AFUA_1G04550)-RELATED"/>
    <property type="match status" value="1"/>
</dbReference>
<feature type="region of interest" description="Disordered" evidence="3">
    <location>
        <begin position="71"/>
        <end position="105"/>
    </location>
</feature>
<dbReference type="InterPro" id="IPR009071">
    <property type="entry name" value="HMG_box_dom"/>
</dbReference>
<evidence type="ECO:0000313" key="5">
    <source>
        <dbReference type="EMBL" id="KAJ5106372.1"/>
    </source>
</evidence>
<dbReference type="InterPro" id="IPR036910">
    <property type="entry name" value="HMG_box_dom_sf"/>
</dbReference>
<evidence type="ECO:0000256" key="1">
    <source>
        <dbReference type="ARBA" id="ARBA00023125"/>
    </source>
</evidence>
<feature type="region of interest" description="Disordered" evidence="3">
    <location>
        <begin position="172"/>
        <end position="266"/>
    </location>
</feature>
<reference evidence="5" key="1">
    <citation type="submission" date="2022-11" db="EMBL/GenBank/DDBJ databases">
        <authorList>
            <person name="Petersen C."/>
        </authorList>
    </citation>
    <scope>NUCLEOTIDE SEQUENCE</scope>
    <source>
        <strain evidence="5">IBT 30069</strain>
    </source>
</reference>
<dbReference type="EMBL" id="JAPQKH010000003">
    <property type="protein sequence ID" value="KAJ5106372.1"/>
    <property type="molecule type" value="Genomic_DNA"/>
</dbReference>
<evidence type="ECO:0000256" key="3">
    <source>
        <dbReference type="SAM" id="MobiDB-lite"/>
    </source>
</evidence>
<feature type="compositionally biased region" description="Basic and acidic residues" evidence="3">
    <location>
        <begin position="124"/>
        <end position="137"/>
    </location>
</feature>
<gene>
    <name evidence="5" type="ORF">N7456_003047</name>
</gene>
<reference evidence="5" key="2">
    <citation type="journal article" date="2023" name="IMA Fungus">
        <title>Comparative genomic study of the Penicillium genus elucidates a diverse pangenome and 15 lateral gene transfer events.</title>
        <authorList>
            <person name="Petersen C."/>
            <person name="Sorensen T."/>
            <person name="Nielsen M.R."/>
            <person name="Sondergaard T.E."/>
            <person name="Sorensen J.L."/>
            <person name="Fitzpatrick D.A."/>
            <person name="Frisvad J.C."/>
            <person name="Nielsen K.L."/>
        </authorList>
    </citation>
    <scope>NUCLEOTIDE SEQUENCE</scope>
    <source>
        <strain evidence="5">IBT 30069</strain>
    </source>
</reference>
<dbReference type="Gene3D" id="1.10.30.10">
    <property type="entry name" value="High mobility group box domain"/>
    <property type="match status" value="1"/>
</dbReference>
<keyword evidence="2" id="KW-0539">Nucleus</keyword>
<name>A0A9W9FVE8_9EURO</name>
<keyword evidence="1 2" id="KW-0238">DNA-binding</keyword>
<dbReference type="PROSITE" id="PS50118">
    <property type="entry name" value="HMG_BOX_2"/>
    <property type="match status" value="1"/>
</dbReference>
<feature type="DNA-binding region" description="HMG box" evidence="2">
    <location>
        <begin position="100"/>
        <end position="169"/>
    </location>
</feature>
<dbReference type="Proteomes" id="UP001149165">
    <property type="component" value="Unassembled WGS sequence"/>
</dbReference>
<evidence type="ECO:0000313" key="6">
    <source>
        <dbReference type="Proteomes" id="UP001149165"/>
    </source>
</evidence>
<organism evidence="5 6">
    <name type="scientific">Penicillium angulare</name>
    <dbReference type="NCBI Taxonomy" id="116970"/>
    <lineage>
        <taxon>Eukaryota</taxon>
        <taxon>Fungi</taxon>
        <taxon>Dikarya</taxon>
        <taxon>Ascomycota</taxon>
        <taxon>Pezizomycotina</taxon>
        <taxon>Eurotiomycetes</taxon>
        <taxon>Eurotiomycetidae</taxon>
        <taxon>Eurotiales</taxon>
        <taxon>Aspergillaceae</taxon>
        <taxon>Penicillium</taxon>
    </lineage>
</organism>
<dbReference type="GO" id="GO:0003677">
    <property type="term" value="F:DNA binding"/>
    <property type="evidence" value="ECO:0007669"/>
    <property type="project" value="UniProtKB-UniRule"/>
</dbReference>
<dbReference type="InterPro" id="IPR050342">
    <property type="entry name" value="HMGB"/>
</dbReference>
<keyword evidence="6" id="KW-1185">Reference proteome</keyword>
<comment type="caution">
    <text evidence="5">The sequence shown here is derived from an EMBL/GenBank/DDBJ whole genome shotgun (WGS) entry which is preliminary data.</text>
</comment>
<dbReference type="SUPFAM" id="SSF47095">
    <property type="entry name" value="HMG-box"/>
    <property type="match status" value="1"/>
</dbReference>
<feature type="domain" description="HMG box" evidence="4">
    <location>
        <begin position="100"/>
        <end position="169"/>
    </location>
</feature>
<dbReference type="AlphaFoldDB" id="A0A9W9FVE8"/>
<dbReference type="OrthoDB" id="5550281at2759"/>
<sequence length="266" mass="29134">MAPTQEPKAEQVSVNVSELREANNAVLMRLVNLQTYINDLTKAYVEHTNSVLAGKIATISIPAAPPGLEPATFLRASSPDAKSEAGVKKRKRTPADPNAPKRPLTPYFLYMHNNRGKIAADMGSDAKPKDVSDEGTKRWQAMGEADRAIWKGIYSDNYEKYKEQVAAYKATGRKAEDDLDPAASQLQQDFAGADADKTDESSSDEEEDDDTKRRRSDAKAVKEVPESVTKQASPVKRGRKKAEPAKETPAAETKTKGKGKKRKSEA</sequence>
<dbReference type="PANTHER" id="PTHR48112">
    <property type="entry name" value="HIGH MOBILITY GROUP PROTEIN DSP1"/>
    <property type="match status" value="1"/>
</dbReference>
<evidence type="ECO:0000256" key="2">
    <source>
        <dbReference type="PROSITE-ProRule" id="PRU00267"/>
    </source>
</evidence>